<evidence type="ECO:0000256" key="8">
    <source>
        <dbReference type="ARBA" id="ARBA00023163"/>
    </source>
</evidence>
<protein>
    <submittedName>
        <fullName evidence="12">Zinc finger protein 271</fullName>
    </submittedName>
</protein>
<dbReference type="InterPro" id="IPR013087">
    <property type="entry name" value="Znf_C2H2_type"/>
</dbReference>
<dbReference type="Gene3D" id="3.30.160.60">
    <property type="entry name" value="Classic Zinc Finger"/>
    <property type="match status" value="6"/>
</dbReference>
<dbReference type="GO" id="GO:0008270">
    <property type="term" value="F:zinc ion binding"/>
    <property type="evidence" value="ECO:0007669"/>
    <property type="project" value="UniProtKB-KW"/>
</dbReference>
<dbReference type="Pfam" id="PF00096">
    <property type="entry name" value="zf-C2H2"/>
    <property type="match status" value="6"/>
</dbReference>
<evidence type="ECO:0000256" key="3">
    <source>
        <dbReference type="ARBA" id="ARBA00022737"/>
    </source>
</evidence>
<feature type="domain" description="C2H2-type" evidence="11">
    <location>
        <begin position="57"/>
        <end position="84"/>
    </location>
</feature>
<keyword evidence="6" id="KW-0805">Transcription regulation</keyword>
<evidence type="ECO:0000256" key="4">
    <source>
        <dbReference type="ARBA" id="ARBA00022771"/>
    </source>
</evidence>
<dbReference type="GO" id="GO:0000977">
    <property type="term" value="F:RNA polymerase II transcription regulatory region sequence-specific DNA binding"/>
    <property type="evidence" value="ECO:0007669"/>
    <property type="project" value="TreeGrafter"/>
</dbReference>
<keyword evidence="2" id="KW-0479">Metal-binding</keyword>
<keyword evidence="7" id="KW-0238">DNA-binding</keyword>
<evidence type="ECO:0000259" key="11">
    <source>
        <dbReference type="PROSITE" id="PS50157"/>
    </source>
</evidence>
<feature type="domain" description="C2H2-type" evidence="11">
    <location>
        <begin position="218"/>
        <end position="245"/>
    </location>
</feature>
<evidence type="ECO:0000256" key="1">
    <source>
        <dbReference type="ARBA" id="ARBA00004123"/>
    </source>
</evidence>
<dbReference type="FunFam" id="3.30.160.60:FF:000065">
    <property type="entry name" value="B-cell CLL/lymphoma 6, member B"/>
    <property type="match status" value="1"/>
</dbReference>
<proteinExistence type="predicted"/>
<dbReference type="FunFam" id="3.30.160.60:FF:001228">
    <property type="entry name" value="Zinc finger protein 236"/>
    <property type="match status" value="1"/>
</dbReference>
<name>A0A8D8QBC1_9HEMI</name>
<dbReference type="PROSITE" id="PS50157">
    <property type="entry name" value="ZINC_FINGER_C2H2_2"/>
    <property type="match status" value="7"/>
</dbReference>
<comment type="subcellular location">
    <subcellularLocation>
        <location evidence="1">Nucleus</location>
    </subcellularLocation>
</comment>
<evidence type="ECO:0000313" key="12">
    <source>
        <dbReference type="EMBL" id="CAG6628629.1"/>
    </source>
</evidence>
<keyword evidence="9" id="KW-0539">Nucleus</keyword>
<keyword evidence="4 10" id="KW-0863">Zinc-finger</keyword>
<dbReference type="SUPFAM" id="SSF57667">
    <property type="entry name" value="beta-beta-alpha zinc fingers"/>
    <property type="match status" value="5"/>
</dbReference>
<dbReference type="PANTHER" id="PTHR24381">
    <property type="entry name" value="ZINC FINGER PROTEIN"/>
    <property type="match status" value="1"/>
</dbReference>
<keyword evidence="8" id="KW-0804">Transcription</keyword>
<sequence length="270" mass="31615">MKMETLHSMDCNNEDHTIPNTPEIQMNCQTKDNQRADVNENTTDLKSPQLHEKTSEYFCNVCTKSFLTKQYLKYHLQAHNGFRYYCNKCTASFTYKNSLRHHVRKHKGMRFTCDVCGNTFAQKGILNVHLKVHAGIRFPCDQCSKTFTRHNHLRRHLLNHKGSVNYPCGQCSKSFTQKGNLQRHLIKHTGVRYNCDYCSKSFSQKGQLTTHLSQHKGYYCEKCKKYFLSEEILKEHHQVKHAEKSFPCNHCTETFSEKKSLFNHLLSIVV</sequence>
<evidence type="ECO:0000256" key="2">
    <source>
        <dbReference type="ARBA" id="ARBA00022723"/>
    </source>
</evidence>
<dbReference type="GO" id="GO:0005634">
    <property type="term" value="C:nucleus"/>
    <property type="evidence" value="ECO:0007669"/>
    <property type="project" value="UniProtKB-SubCell"/>
</dbReference>
<feature type="domain" description="C2H2-type" evidence="11">
    <location>
        <begin position="193"/>
        <end position="217"/>
    </location>
</feature>
<dbReference type="PANTHER" id="PTHR24381:SF393">
    <property type="entry name" value="CHROMATIN-LINKED ADAPTOR FOR MSL PROTEINS, ISOFORM B"/>
    <property type="match status" value="1"/>
</dbReference>
<feature type="domain" description="C2H2-type" evidence="11">
    <location>
        <begin position="166"/>
        <end position="193"/>
    </location>
</feature>
<feature type="domain" description="C2H2-type" evidence="11">
    <location>
        <begin position="138"/>
        <end position="165"/>
    </location>
</feature>
<evidence type="ECO:0000256" key="7">
    <source>
        <dbReference type="ARBA" id="ARBA00023125"/>
    </source>
</evidence>
<evidence type="ECO:0000256" key="6">
    <source>
        <dbReference type="ARBA" id="ARBA00023015"/>
    </source>
</evidence>
<feature type="domain" description="C2H2-type" evidence="11">
    <location>
        <begin position="111"/>
        <end position="138"/>
    </location>
</feature>
<dbReference type="EMBL" id="HBUF01068335">
    <property type="protein sequence ID" value="CAG6628629.1"/>
    <property type="molecule type" value="Transcribed_RNA"/>
</dbReference>
<evidence type="ECO:0000256" key="10">
    <source>
        <dbReference type="PROSITE-ProRule" id="PRU00042"/>
    </source>
</evidence>
<dbReference type="FunFam" id="3.30.160.60:FF:000100">
    <property type="entry name" value="Zinc finger 45-like"/>
    <property type="match status" value="2"/>
</dbReference>
<keyword evidence="3" id="KW-0677">Repeat</keyword>
<keyword evidence="5" id="KW-0862">Zinc</keyword>
<dbReference type="InterPro" id="IPR036236">
    <property type="entry name" value="Znf_C2H2_sf"/>
</dbReference>
<dbReference type="GO" id="GO:0000981">
    <property type="term" value="F:DNA-binding transcription factor activity, RNA polymerase II-specific"/>
    <property type="evidence" value="ECO:0007669"/>
    <property type="project" value="TreeGrafter"/>
</dbReference>
<dbReference type="PROSITE" id="PS00028">
    <property type="entry name" value="ZINC_FINGER_C2H2_1"/>
    <property type="match status" value="7"/>
</dbReference>
<organism evidence="12">
    <name type="scientific">Cacopsylla melanoneura</name>
    <dbReference type="NCBI Taxonomy" id="428564"/>
    <lineage>
        <taxon>Eukaryota</taxon>
        <taxon>Metazoa</taxon>
        <taxon>Ecdysozoa</taxon>
        <taxon>Arthropoda</taxon>
        <taxon>Hexapoda</taxon>
        <taxon>Insecta</taxon>
        <taxon>Pterygota</taxon>
        <taxon>Neoptera</taxon>
        <taxon>Paraneoptera</taxon>
        <taxon>Hemiptera</taxon>
        <taxon>Sternorrhyncha</taxon>
        <taxon>Psylloidea</taxon>
        <taxon>Psyllidae</taxon>
        <taxon>Psyllinae</taxon>
        <taxon>Cacopsylla</taxon>
    </lineage>
</organism>
<evidence type="ECO:0000256" key="9">
    <source>
        <dbReference type="ARBA" id="ARBA00023242"/>
    </source>
</evidence>
<dbReference type="SMART" id="SM00355">
    <property type="entry name" value="ZnF_C2H2"/>
    <property type="match status" value="8"/>
</dbReference>
<dbReference type="AlphaFoldDB" id="A0A8D8QBC1"/>
<reference evidence="12" key="1">
    <citation type="submission" date="2021-05" db="EMBL/GenBank/DDBJ databases">
        <authorList>
            <person name="Alioto T."/>
            <person name="Alioto T."/>
            <person name="Gomez Garrido J."/>
        </authorList>
    </citation>
    <scope>NUCLEOTIDE SEQUENCE</scope>
</reference>
<accession>A0A8D8QBC1</accession>
<evidence type="ECO:0000256" key="5">
    <source>
        <dbReference type="ARBA" id="ARBA00022833"/>
    </source>
</evidence>
<feature type="domain" description="C2H2-type" evidence="11">
    <location>
        <begin position="84"/>
        <end position="111"/>
    </location>
</feature>